<evidence type="ECO:0000256" key="3">
    <source>
        <dbReference type="SAM" id="SignalP"/>
    </source>
</evidence>
<evidence type="ECO:0000313" key="5">
    <source>
        <dbReference type="Proteomes" id="UP000504611"/>
    </source>
</evidence>
<dbReference type="RefSeq" id="XP_010771388.1">
    <property type="nucleotide sequence ID" value="XM_010773086.1"/>
</dbReference>
<reference evidence="6" key="1">
    <citation type="submission" date="2025-08" db="UniProtKB">
        <authorList>
            <consortium name="RefSeq"/>
        </authorList>
    </citation>
    <scope>IDENTIFICATION</scope>
    <source>
        <tissue evidence="6">Muscle</tissue>
    </source>
</reference>
<organism evidence="5 6">
    <name type="scientific">Notothenia coriiceps</name>
    <name type="common">black rockcod</name>
    <dbReference type="NCBI Taxonomy" id="8208"/>
    <lineage>
        <taxon>Eukaryota</taxon>
        <taxon>Metazoa</taxon>
        <taxon>Chordata</taxon>
        <taxon>Craniata</taxon>
        <taxon>Vertebrata</taxon>
        <taxon>Euteleostomi</taxon>
        <taxon>Actinopterygii</taxon>
        <taxon>Neopterygii</taxon>
        <taxon>Teleostei</taxon>
        <taxon>Neoteleostei</taxon>
        <taxon>Acanthomorphata</taxon>
        <taxon>Eupercaria</taxon>
        <taxon>Perciformes</taxon>
        <taxon>Notothenioidei</taxon>
        <taxon>Nototheniidae</taxon>
        <taxon>Notothenia</taxon>
    </lineage>
</organism>
<gene>
    <name evidence="6" type="primary">LOC104947124</name>
</gene>
<feature type="domain" description="Ig-like" evidence="4">
    <location>
        <begin position="62"/>
        <end position="143"/>
    </location>
</feature>
<sequence length="203" mass="22351">MVVRGVTLYLLLGYLIKGATSTCAYKVCLRCNTTATGADPCELCNATQCISGDIQSNCTTGFQVSINSNGSKLVEGEDLILTCLHNLPDVNHTFGWKMDGVTIQGQNKSELYDEKVLSNKEGTYICYVENLCGYYQSLPHVVTVENNSLLLLVVCGVSALVLVLFMGLVMKFKLKRDNAKHRERMRQKAAAEQRDAPSTPRES</sequence>
<evidence type="ECO:0000259" key="4">
    <source>
        <dbReference type="PROSITE" id="PS50835"/>
    </source>
</evidence>
<evidence type="ECO:0000256" key="1">
    <source>
        <dbReference type="SAM" id="MobiDB-lite"/>
    </source>
</evidence>
<protein>
    <recommendedName>
        <fullName evidence="4">Ig-like domain-containing protein</fullName>
    </recommendedName>
</protein>
<keyword evidence="3" id="KW-0732">Signal</keyword>
<feature type="compositionally biased region" description="Basic and acidic residues" evidence="1">
    <location>
        <begin position="189"/>
        <end position="203"/>
    </location>
</feature>
<feature type="signal peptide" evidence="3">
    <location>
        <begin position="1"/>
        <end position="21"/>
    </location>
</feature>
<dbReference type="AlphaFoldDB" id="A0A6I9N7J2"/>
<dbReference type="Gene3D" id="2.60.40.10">
    <property type="entry name" value="Immunoglobulins"/>
    <property type="match status" value="1"/>
</dbReference>
<dbReference type="KEGG" id="ncc:104947124"/>
<dbReference type="OrthoDB" id="8962944at2759"/>
<dbReference type="PROSITE" id="PS50835">
    <property type="entry name" value="IG_LIKE"/>
    <property type="match status" value="1"/>
</dbReference>
<evidence type="ECO:0000256" key="2">
    <source>
        <dbReference type="SAM" id="Phobius"/>
    </source>
</evidence>
<dbReference type="InterPro" id="IPR013783">
    <property type="entry name" value="Ig-like_fold"/>
</dbReference>
<accession>A0A6I9N7J2</accession>
<dbReference type="InterPro" id="IPR036179">
    <property type="entry name" value="Ig-like_dom_sf"/>
</dbReference>
<keyword evidence="2" id="KW-0812">Transmembrane</keyword>
<keyword evidence="2" id="KW-1133">Transmembrane helix</keyword>
<feature type="transmembrane region" description="Helical" evidence="2">
    <location>
        <begin position="149"/>
        <end position="170"/>
    </location>
</feature>
<evidence type="ECO:0000313" key="6">
    <source>
        <dbReference type="RefSeq" id="XP_010771388.1"/>
    </source>
</evidence>
<proteinExistence type="predicted"/>
<keyword evidence="5" id="KW-1185">Reference proteome</keyword>
<dbReference type="InterPro" id="IPR007110">
    <property type="entry name" value="Ig-like_dom"/>
</dbReference>
<name>A0A6I9N7J2_9TELE</name>
<dbReference type="GeneID" id="104947124"/>
<feature type="chain" id="PRO_5026917933" description="Ig-like domain-containing protein" evidence="3">
    <location>
        <begin position="22"/>
        <end position="203"/>
    </location>
</feature>
<dbReference type="Proteomes" id="UP000504611">
    <property type="component" value="Unplaced"/>
</dbReference>
<feature type="region of interest" description="Disordered" evidence="1">
    <location>
        <begin position="181"/>
        <end position="203"/>
    </location>
</feature>
<keyword evidence="2" id="KW-0472">Membrane</keyword>
<dbReference type="SUPFAM" id="SSF48726">
    <property type="entry name" value="Immunoglobulin"/>
    <property type="match status" value="1"/>
</dbReference>